<keyword evidence="3" id="KW-1185">Reference proteome</keyword>
<proteinExistence type="predicted"/>
<evidence type="ECO:0000256" key="1">
    <source>
        <dbReference type="SAM" id="SignalP"/>
    </source>
</evidence>
<keyword evidence="1" id="KW-0732">Signal</keyword>
<dbReference type="Gene3D" id="1.20.120.1750">
    <property type="match status" value="1"/>
</dbReference>
<dbReference type="SUPFAM" id="SSF57850">
    <property type="entry name" value="RING/U-box"/>
    <property type="match status" value="1"/>
</dbReference>
<organism evidence="2 3">
    <name type="scientific">Solanum commersonii</name>
    <name type="common">Commerson's wild potato</name>
    <name type="synonym">Commerson's nightshade</name>
    <dbReference type="NCBI Taxonomy" id="4109"/>
    <lineage>
        <taxon>Eukaryota</taxon>
        <taxon>Viridiplantae</taxon>
        <taxon>Streptophyta</taxon>
        <taxon>Embryophyta</taxon>
        <taxon>Tracheophyta</taxon>
        <taxon>Spermatophyta</taxon>
        <taxon>Magnoliopsida</taxon>
        <taxon>eudicotyledons</taxon>
        <taxon>Gunneridae</taxon>
        <taxon>Pentapetalae</taxon>
        <taxon>asterids</taxon>
        <taxon>lamiids</taxon>
        <taxon>Solanales</taxon>
        <taxon>Solanaceae</taxon>
        <taxon>Solanoideae</taxon>
        <taxon>Solaneae</taxon>
        <taxon>Solanum</taxon>
    </lineage>
</organism>
<protein>
    <submittedName>
        <fullName evidence="2">Uncharacterized protein</fullName>
    </submittedName>
</protein>
<name>A0A9J5YER2_SOLCO</name>
<dbReference type="AlphaFoldDB" id="A0A9J5YER2"/>
<reference evidence="2 3" key="1">
    <citation type="submission" date="2020-09" db="EMBL/GenBank/DDBJ databases">
        <title>De no assembly of potato wild relative species, Solanum commersonii.</title>
        <authorList>
            <person name="Cho K."/>
        </authorList>
    </citation>
    <scope>NUCLEOTIDE SEQUENCE [LARGE SCALE GENOMIC DNA]</scope>
    <source>
        <strain evidence="2">LZ3.2</strain>
        <tissue evidence="2">Leaf</tissue>
    </source>
</reference>
<sequence>MWLTLSVLIVVNYPVLSVMSRGMRDWSVRIFSVWEDQITKGCPKCKCYVEKSDGCLQLTCWWSSLSLIEPDEAFDCHNSIKVHRISSSQHYKVQLLLNTTRPTIHTNKKEIN</sequence>
<accession>A0A9J5YER2</accession>
<comment type="caution">
    <text evidence="2">The sequence shown here is derived from an EMBL/GenBank/DDBJ whole genome shotgun (WGS) entry which is preliminary data.</text>
</comment>
<dbReference type="Proteomes" id="UP000824120">
    <property type="component" value="Chromosome 6"/>
</dbReference>
<feature type="chain" id="PRO_5039923917" evidence="1">
    <location>
        <begin position="18"/>
        <end position="112"/>
    </location>
</feature>
<evidence type="ECO:0000313" key="2">
    <source>
        <dbReference type="EMBL" id="KAG5598753.1"/>
    </source>
</evidence>
<dbReference type="EMBL" id="JACXVP010000006">
    <property type="protein sequence ID" value="KAG5598753.1"/>
    <property type="molecule type" value="Genomic_DNA"/>
</dbReference>
<feature type="signal peptide" evidence="1">
    <location>
        <begin position="1"/>
        <end position="17"/>
    </location>
</feature>
<evidence type="ECO:0000313" key="3">
    <source>
        <dbReference type="Proteomes" id="UP000824120"/>
    </source>
</evidence>
<gene>
    <name evidence="2" type="ORF">H5410_030123</name>
</gene>